<reference evidence="2 3" key="1">
    <citation type="submission" date="2024-01" db="EMBL/GenBank/DDBJ databases">
        <title>A draft genome for the cacao thread blight pathogen Marasmiellus scandens.</title>
        <authorList>
            <person name="Baruah I.K."/>
            <person name="Leung J."/>
            <person name="Bukari Y."/>
            <person name="Amoako-Attah I."/>
            <person name="Meinhardt L.W."/>
            <person name="Bailey B.A."/>
            <person name="Cohen S.P."/>
        </authorList>
    </citation>
    <scope>NUCLEOTIDE SEQUENCE [LARGE SCALE GENOMIC DNA]</scope>
    <source>
        <strain evidence="2 3">GH-19</strain>
    </source>
</reference>
<comment type="caution">
    <text evidence="2">The sequence shown here is derived from an EMBL/GenBank/DDBJ whole genome shotgun (WGS) entry which is preliminary data.</text>
</comment>
<sequence length="616" mass="70751">MGSVYMNRLQGRVIRLLQILPADPDEQLECQLIEVPLDALPTYEALSYVWGDVNVRESILCNDQAMEITCSLAYALQKLRPFKGEEVDNQLTTVSNSSSRMVWADAICINQDDILERNHQVQLMQDIYSNAARVMVWLGLDECGQASKAIMAIQLVTHLLSTYQAFSEKMQQKNITWNNQGRGHFTFEICEMLFRSKSLQDPWTSIQLFFDLPWWSRIWCVQEAFLARKVKMLCGDEYIDGEDVAVFSQWYIREVVYTGSTQQSGFSHGGISRANNIFNHRDLDARHLFMVCNDFRNLQATNPRDKVYGLLGLWRATEKENLIEVDYNKSVVEVYTDVVLMAIRNRRDLFVLRYVDHDRDSDDGFPSWVPRWDRSIQAHMIWLDKSRLSASQFYAEEPDEALARSGILQVKGVLFDRIVSTSGVLKGGRESFMTDAVFRQSFIELWLEATGERPNTEYLHQVSVTELATTVTSGLIKCSREIRDRDNMQPDAWLDIGDLDTEARRVFLSSFHTFIDSEKYPGNARAFVQLLGAVHNKRLFRTSRGHLGLGHGGVREGDFVSVLHGGNEPFVLRLVTSDSEAHFRLVGDCYVYDIMNRQVYKMFDVEGVMPGVFRIH</sequence>
<keyword evidence="3" id="KW-1185">Reference proteome</keyword>
<feature type="domain" description="Heterokaryon incompatibility" evidence="1">
    <location>
        <begin position="43"/>
        <end position="223"/>
    </location>
</feature>
<proteinExistence type="predicted"/>
<dbReference type="EMBL" id="JBANRG010000066">
    <property type="protein sequence ID" value="KAK7440820.1"/>
    <property type="molecule type" value="Genomic_DNA"/>
</dbReference>
<protein>
    <recommendedName>
        <fullName evidence="1">Heterokaryon incompatibility domain-containing protein</fullName>
    </recommendedName>
</protein>
<name>A0ABR1IW71_9AGAR</name>
<evidence type="ECO:0000313" key="3">
    <source>
        <dbReference type="Proteomes" id="UP001498398"/>
    </source>
</evidence>
<organism evidence="2 3">
    <name type="scientific">Marasmiellus scandens</name>
    <dbReference type="NCBI Taxonomy" id="2682957"/>
    <lineage>
        <taxon>Eukaryota</taxon>
        <taxon>Fungi</taxon>
        <taxon>Dikarya</taxon>
        <taxon>Basidiomycota</taxon>
        <taxon>Agaricomycotina</taxon>
        <taxon>Agaricomycetes</taxon>
        <taxon>Agaricomycetidae</taxon>
        <taxon>Agaricales</taxon>
        <taxon>Marasmiineae</taxon>
        <taxon>Omphalotaceae</taxon>
        <taxon>Marasmiellus</taxon>
    </lineage>
</organism>
<dbReference type="PANTHER" id="PTHR24148:SF73">
    <property type="entry name" value="HET DOMAIN PROTEIN (AFU_ORTHOLOGUE AFUA_8G01020)"/>
    <property type="match status" value="1"/>
</dbReference>
<dbReference type="Proteomes" id="UP001498398">
    <property type="component" value="Unassembled WGS sequence"/>
</dbReference>
<accession>A0ABR1IW71</accession>
<dbReference type="InterPro" id="IPR052895">
    <property type="entry name" value="HetReg/Transcr_Mod"/>
</dbReference>
<dbReference type="PANTHER" id="PTHR24148">
    <property type="entry name" value="ANKYRIN REPEAT DOMAIN-CONTAINING PROTEIN 39 HOMOLOG-RELATED"/>
    <property type="match status" value="1"/>
</dbReference>
<dbReference type="InterPro" id="IPR010730">
    <property type="entry name" value="HET"/>
</dbReference>
<dbReference type="Pfam" id="PF06985">
    <property type="entry name" value="HET"/>
    <property type="match status" value="1"/>
</dbReference>
<dbReference type="Pfam" id="PF26639">
    <property type="entry name" value="Het-6_barrel"/>
    <property type="match status" value="1"/>
</dbReference>
<gene>
    <name evidence="2" type="ORF">VKT23_016898</name>
</gene>
<evidence type="ECO:0000259" key="1">
    <source>
        <dbReference type="Pfam" id="PF06985"/>
    </source>
</evidence>
<evidence type="ECO:0000313" key="2">
    <source>
        <dbReference type="EMBL" id="KAK7440820.1"/>
    </source>
</evidence>